<accession>A0ABX0XSB2</accession>
<dbReference type="Proteomes" id="UP000722989">
    <property type="component" value="Unassembled WGS sequence"/>
</dbReference>
<evidence type="ECO:0000313" key="1">
    <source>
        <dbReference type="EMBL" id="NJC68894.1"/>
    </source>
</evidence>
<gene>
    <name evidence="1" type="ORF">HC031_04010</name>
</gene>
<name>A0ABX0XSB2_9ACTN</name>
<dbReference type="EMBL" id="JAATVY010000002">
    <property type="protein sequence ID" value="NJC68894.1"/>
    <property type="molecule type" value="Genomic_DNA"/>
</dbReference>
<keyword evidence="2" id="KW-1185">Reference proteome</keyword>
<protein>
    <submittedName>
        <fullName evidence="1">Uncharacterized protein</fullName>
    </submittedName>
</protein>
<organism evidence="1 2">
    <name type="scientific">Planosporangium thailandense</name>
    <dbReference type="NCBI Taxonomy" id="765197"/>
    <lineage>
        <taxon>Bacteria</taxon>
        <taxon>Bacillati</taxon>
        <taxon>Actinomycetota</taxon>
        <taxon>Actinomycetes</taxon>
        <taxon>Micromonosporales</taxon>
        <taxon>Micromonosporaceae</taxon>
        <taxon>Planosporangium</taxon>
    </lineage>
</organism>
<reference evidence="1 2" key="1">
    <citation type="submission" date="2020-03" db="EMBL/GenBank/DDBJ databases">
        <title>WGS of the type strain of Planosporangium spp.</title>
        <authorList>
            <person name="Thawai C."/>
        </authorList>
    </citation>
    <scope>NUCLEOTIDE SEQUENCE [LARGE SCALE GENOMIC DNA]</scope>
    <source>
        <strain evidence="1 2">TBRC 5610</strain>
    </source>
</reference>
<evidence type="ECO:0000313" key="2">
    <source>
        <dbReference type="Proteomes" id="UP000722989"/>
    </source>
</evidence>
<comment type="caution">
    <text evidence="1">The sequence shown here is derived from an EMBL/GenBank/DDBJ whole genome shotgun (WGS) entry which is preliminary data.</text>
</comment>
<proteinExistence type="predicted"/>
<sequence length="54" mass="5912">MLADSVELAHKRAGTWKRRARLTYQALALGRAAELPDCPPEFLRAIDAGTQCTA</sequence>
<dbReference type="RefSeq" id="WP_167923775.1">
    <property type="nucleotide sequence ID" value="NZ_JAATVY010000002.1"/>
</dbReference>